<dbReference type="AlphaFoldDB" id="A0A6B8VV56"/>
<evidence type="ECO:0000313" key="2">
    <source>
        <dbReference type="Proteomes" id="UP000425178"/>
    </source>
</evidence>
<proteinExistence type="predicted"/>
<organism evidence="1 2">
    <name type="scientific">Corynebacterium comes</name>
    <dbReference type="NCBI Taxonomy" id="2675218"/>
    <lineage>
        <taxon>Bacteria</taxon>
        <taxon>Bacillati</taxon>
        <taxon>Actinomycetota</taxon>
        <taxon>Actinomycetes</taxon>
        <taxon>Mycobacteriales</taxon>
        <taxon>Corynebacteriaceae</taxon>
        <taxon>Corynebacterium</taxon>
    </lineage>
</organism>
<dbReference type="Proteomes" id="UP000425178">
    <property type="component" value="Chromosome"/>
</dbReference>
<evidence type="ECO:0000313" key="1">
    <source>
        <dbReference type="EMBL" id="QGU05234.1"/>
    </source>
</evidence>
<dbReference type="EMBL" id="CP046453">
    <property type="protein sequence ID" value="QGU05234.1"/>
    <property type="molecule type" value="Genomic_DNA"/>
</dbReference>
<accession>A0A6B8VV56</accession>
<name>A0A6B8VV56_9CORY</name>
<reference evidence="1 2" key="1">
    <citation type="journal article" date="2021" name="Int. J. Syst. Evol. Microbiol.">
        <title>Classification of three corynebacterial strains isolated from a small paddock in North Rhine-Westphalia: proposal of &lt;i&gt;Corynebacterium kalinowskii&lt;/i&gt; sp. nov., &lt;i&gt;Corynebacterium comes&lt;/i&gt; sp. nov. and &lt;i&gt;Corynebacterium occultum&lt;/i&gt; sp. nov.</title>
        <authorList>
            <person name="Schaffert L."/>
            <person name="Ruwe M."/>
            <person name="Milse J."/>
            <person name="Hanuschka K."/>
            <person name="Ortseifen V."/>
            <person name="Droste J."/>
            <person name="Brandt D."/>
            <person name="Schl L."/>
            <person name="Kutter Y."/>
            <person name="Vinke S."/>
            <person name="Vieh P."/>
            <person name="Jacob L."/>
            <person name="L N.C."/>
            <person name="Schulte-Berndt E."/>
            <person name="Hain C."/>
            <person name="Linder M."/>
            <person name="Schmidt P."/>
            <person name="Wollenschl L."/>
            <person name="Luttermann T."/>
            <person name="Thieme E."/>
            <person name="Hassa J."/>
            <person name="Haak M."/>
            <person name="Wittchen M."/>
            <person name="Mentz A."/>
            <person name="Persicke M."/>
            <person name="Busche T."/>
            <person name="R C."/>
        </authorList>
    </citation>
    <scope>NUCLEOTIDE SEQUENCE [LARGE SCALE GENOMIC DNA]</scope>
    <source>
        <strain evidence="1 2">2019</strain>
    </source>
</reference>
<sequence length="166" mass="17933">MGMPRLLIPDWIASELEAGRTHLQPMLDSAPFDRAAVRTVAGSGDFQIIDGHVRRVEPPSPSTWFPQLDPALAPAGEGCWSLPVTVTEEMFADAAVAVPRALGALIQLHRHGHRSLSSRLGPQAAMMDEVEVSVGSITRFLVDLGAAVGDTVHLHVDRARNFDVTR</sequence>
<dbReference type="KEGG" id="ccoe:CETAM_09925"/>
<gene>
    <name evidence="1" type="ORF">CETAM_09925</name>
</gene>
<protein>
    <submittedName>
        <fullName evidence="1">Uncharacterized protein</fullName>
    </submittedName>
</protein>
<keyword evidence="2" id="KW-1185">Reference proteome</keyword>